<dbReference type="OrthoDB" id="2051973at2"/>
<accession>A0A150X8U1</accession>
<protein>
    <recommendedName>
        <fullName evidence="3">Cystatin domain-containing protein</fullName>
    </recommendedName>
</protein>
<dbReference type="Gene3D" id="3.10.450.10">
    <property type="match status" value="1"/>
</dbReference>
<proteinExistence type="predicted"/>
<dbReference type="SUPFAM" id="SSF54403">
    <property type="entry name" value="Cystatin/monellin"/>
    <property type="match status" value="1"/>
</dbReference>
<sequence length="91" mass="9634">MSNSTNLVGAFSPYTCKMSAEAEGAFKEAVDGLLGVTYSPVAVSQQVVAGMNYKFFCNTQAATRYPNNGAAIVSVYKPLKGAAHITHIQEV</sequence>
<reference evidence="1" key="1">
    <citation type="submission" date="2016-01" db="EMBL/GenBank/DDBJ databases">
        <title>Genome sequencing of Roseivirga ehrenbergii KMM 6017.</title>
        <authorList>
            <person name="Selvaratnam C."/>
            <person name="Thevarajoo S."/>
            <person name="Goh K.M."/>
            <person name="Ee R."/>
            <person name="Chan K.-G."/>
            <person name="Chong C.S."/>
        </authorList>
    </citation>
    <scope>NUCLEOTIDE SEQUENCE [LARGE SCALE GENOMIC DNA]</scope>
    <source>
        <strain evidence="1">KMM 6017</strain>
    </source>
</reference>
<organism evidence="1 2">
    <name type="scientific">Roseivirga ehrenbergii (strain DSM 102268 / JCM 13514 / KCTC 12282 / NCIMB 14502 / KMM 6017)</name>
    <dbReference type="NCBI Taxonomy" id="279360"/>
    <lineage>
        <taxon>Bacteria</taxon>
        <taxon>Pseudomonadati</taxon>
        <taxon>Bacteroidota</taxon>
        <taxon>Cytophagia</taxon>
        <taxon>Cytophagales</taxon>
        <taxon>Roseivirgaceae</taxon>
        <taxon>Roseivirga</taxon>
    </lineage>
</organism>
<name>A0A150X8U1_ROSEK</name>
<evidence type="ECO:0000313" key="2">
    <source>
        <dbReference type="Proteomes" id="UP000075583"/>
    </source>
</evidence>
<evidence type="ECO:0008006" key="3">
    <source>
        <dbReference type="Google" id="ProtNLM"/>
    </source>
</evidence>
<dbReference type="Proteomes" id="UP000075583">
    <property type="component" value="Unassembled WGS sequence"/>
</dbReference>
<evidence type="ECO:0000313" key="1">
    <source>
        <dbReference type="EMBL" id="KYG75072.1"/>
    </source>
</evidence>
<dbReference type="RefSeq" id="WP_062592663.1">
    <property type="nucleotide sequence ID" value="NZ_LQZQ01000045.1"/>
</dbReference>
<comment type="caution">
    <text evidence="1">The sequence shown here is derived from an EMBL/GenBank/DDBJ whole genome shotgun (WGS) entry which is preliminary data.</text>
</comment>
<keyword evidence="2" id="KW-1185">Reference proteome</keyword>
<dbReference type="EMBL" id="LQZQ01000045">
    <property type="protein sequence ID" value="KYG75072.1"/>
    <property type="molecule type" value="Genomic_DNA"/>
</dbReference>
<dbReference type="AlphaFoldDB" id="A0A150X8U1"/>
<gene>
    <name evidence="1" type="ORF">MB14_07715</name>
</gene>
<dbReference type="InterPro" id="IPR046350">
    <property type="entry name" value="Cystatin_sf"/>
</dbReference>